<gene>
    <name evidence="2" type="ORF">ACFR99_17655</name>
</gene>
<name>A0ABD6BKW4_9EURY</name>
<sequence length="263" mass="28925">MTGTTAVHRALEHIAEEWETVADRDAALETFTQRVRAIPAEQPSALQARQAATPTATQAIQVRGAAPSAADDRCATVRTAFDETIGSNSGYENESRFEAMAAALTEDVAAALATDAGWTPPLKAAVLEAVSTSRRNLAIRRGILQEERATLEAAMTEIDEIVSWLQATADESFLQCGFDDLRAKHERLETYQDRLETRLSRRQAQFSRSTARDGTDGSRYRSIVTSIHANSPTRYPLLSTVTRLYSVCDGCQRAVRAHLTRRV</sequence>
<evidence type="ECO:0000313" key="3">
    <source>
        <dbReference type="Proteomes" id="UP001597076"/>
    </source>
</evidence>
<evidence type="ECO:0000259" key="1">
    <source>
        <dbReference type="Pfam" id="PF23921"/>
    </source>
</evidence>
<reference evidence="2 3" key="1">
    <citation type="journal article" date="2019" name="Int. J. Syst. Evol. Microbiol.">
        <title>The Global Catalogue of Microorganisms (GCM) 10K type strain sequencing project: providing services to taxonomists for standard genome sequencing and annotation.</title>
        <authorList>
            <consortium name="The Broad Institute Genomics Platform"/>
            <consortium name="The Broad Institute Genome Sequencing Center for Infectious Disease"/>
            <person name="Wu L."/>
            <person name="Ma J."/>
        </authorList>
    </citation>
    <scope>NUCLEOTIDE SEQUENCE [LARGE SCALE GENOMIC DNA]</scope>
    <source>
        <strain evidence="2 3">CGMCC 1.12230</strain>
    </source>
</reference>
<dbReference type="EMBL" id="JBHUDI010000011">
    <property type="protein sequence ID" value="MFD1565365.1"/>
    <property type="molecule type" value="Genomic_DNA"/>
</dbReference>
<protein>
    <recommendedName>
        <fullName evidence="1">DUF7260 domain-containing protein</fullName>
    </recommendedName>
</protein>
<comment type="caution">
    <text evidence="2">The sequence shown here is derived from an EMBL/GenBank/DDBJ whole genome shotgun (WGS) entry which is preliminary data.</text>
</comment>
<dbReference type="InterPro" id="IPR055684">
    <property type="entry name" value="DUF7260"/>
</dbReference>
<dbReference type="AlphaFoldDB" id="A0ABD6BKW4"/>
<evidence type="ECO:0000313" key="2">
    <source>
        <dbReference type="EMBL" id="MFD1565365.1"/>
    </source>
</evidence>
<accession>A0ABD6BKW4</accession>
<organism evidence="2 3">
    <name type="scientific">Haloarchaeobius amylolyticus</name>
    <dbReference type="NCBI Taxonomy" id="1198296"/>
    <lineage>
        <taxon>Archaea</taxon>
        <taxon>Methanobacteriati</taxon>
        <taxon>Methanobacteriota</taxon>
        <taxon>Stenosarchaea group</taxon>
        <taxon>Halobacteria</taxon>
        <taxon>Halobacteriales</taxon>
        <taxon>Halorubellaceae</taxon>
        <taxon>Haloarchaeobius</taxon>
    </lineage>
</organism>
<dbReference type="Pfam" id="PF23921">
    <property type="entry name" value="DUF7260"/>
    <property type="match status" value="1"/>
</dbReference>
<feature type="domain" description="DUF7260" evidence="1">
    <location>
        <begin position="5"/>
        <end position="252"/>
    </location>
</feature>
<proteinExistence type="predicted"/>
<dbReference type="RefSeq" id="WP_390290194.1">
    <property type="nucleotide sequence ID" value="NZ_JBHUDI010000011.1"/>
</dbReference>
<dbReference type="Proteomes" id="UP001597076">
    <property type="component" value="Unassembled WGS sequence"/>
</dbReference>
<keyword evidence="3" id="KW-1185">Reference proteome</keyword>